<evidence type="ECO:0000313" key="1">
    <source>
        <dbReference type="EMBL" id="WQJ53815.1"/>
    </source>
</evidence>
<dbReference type="Pfam" id="PF05816">
    <property type="entry name" value="TelA"/>
    <property type="match status" value="1"/>
</dbReference>
<dbReference type="EMBL" id="OR769223">
    <property type="protein sequence ID" value="WQJ53815.1"/>
    <property type="molecule type" value="Genomic_DNA"/>
</dbReference>
<accession>A0ABZ0Z6H3</accession>
<sequence>MENSQTTAVAVSNNDQLSSSKLPIAGSFDYEKQIALLSPAEKEKYLQIASSIKYDDIASVHNYGSELSSVISSNGEELLKAVRADNSAPVVEMTNELLAQLNLIDIDQLNDSTWKRMCRKLPILRKFSYKIKNLLQEYDTVAANVQKISDKIATAKLTAMRDNNMLDQIFKNNIAYIEKIRELTIAAKLKMAEIDADLERMQADPTVESWDIESVRNLKNELDKRIVDMETYESIFTQNIYQIRMTQKNNIDIADKSDSIVTHLIPLWKGQLTMAVIMNNQRASIEAERKISDATNQMLRKNSEILKINCIEAAKENERQLVDIETLQTTTKNLVETIYEVQKIHEEGAKNRREIENKLRDFSEQLQHRALERGAE</sequence>
<evidence type="ECO:0000313" key="2">
    <source>
        <dbReference type="Proteomes" id="UP001358193"/>
    </source>
</evidence>
<reference evidence="1 2" key="1">
    <citation type="submission" date="2023-11" db="EMBL/GenBank/DDBJ databases">
        <authorList>
            <person name="Cook R."/>
            <person name="Crisci M."/>
            <person name="Pye H."/>
            <person name="Adriaenssens E."/>
            <person name="Santini J."/>
        </authorList>
    </citation>
    <scope>NUCLEOTIDE SEQUENCE [LARGE SCALE GENOMIC DNA]</scope>
    <source>
        <strain evidence="1">Lak_Megaphage_Sonny</strain>
    </source>
</reference>
<dbReference type="Proteomes" id="UP001358193">
    <property type="component" value="Segment"/>
</dbReference>
<organism evidence="1 2">
    <name type="scientific">phage Lak_Megaphage_Sonny</name>
    <dbReference type="NCBI Taxonomy" id="3109229"/>
    <lineage>
        <taxon>Viruses</taxon>
        <taxon>Duplodnaviria</taxon>
        <taxon>Heunggongvirae</taxon>
        <taxon>Uroviricota</taxon>
        <taxon>Caudoviricetes</taxon>
        <taxon>Caudoviricetes code 15 clade</taxon>
    </lineage>
</organism>
<proteinExistence type="predicted"/>
<keyword evidence="2" id="KW-1185">Reference proteome</keyword>
<dbReference type="PANTHER" id="PTHR38432">
    <property type="entry name" value="TELA-LIKE PROTEIN SAOUHSC_01408"/>
    <property type="match status" value="1"/>
</dbReference>
<protein>
    <submittedName>
        <fullName evidence="1">Tellurite resistance</fullName>
    </submittedName>
</protein>
<dbReference type="PANTHER" id="PTHR38432:SF1">
    <property type="entry name" value="TELA-LIKE PROTEIN SAOUHSC_01408"/>
    <property type="match status" value="1"/>
</dbReference>
<name>A0ABZ0Z6H3_9CAUD</name>
<dbReference type="InterPro" id="IPR008863">
    <property type="entry name" value="Toxic_anion-R_TelA"/>
</dbReference>